<keyword evidence="1" id="KW-0175">Coiled coil</keyword>
<protein>
    <recommendedName>
        <fullName evidence="4">DUF3102 domain-containing protein</fullName>
    </recommendedName>
</protein>
<evidence type="ECO:0000313" key="2">
    <source>
        <dbReference type="EMBL" id="MBM7713039.1"/>
    </source>
</evidence>
<reference evidence="2 3" key="1">
    <citation type="submission" date="2021-01" db="EMBL/GenBank/DDBJ databases">
        <title>Genomic Encyclopedia of Type Strains, Phase IV (KMG-IV): sequencing the most valuable type-strain genomes for metagenomic binning, comparative biology and taxonomic classification.</title>
        <authorList>
            <person name="Goeker M."/>
        </authorList>
    </citation>
    <scope>NUCLEOTIDE SEQUENCE [LARGE SCALE GENOMIC DNA]</scope>
    <source>
        <strain evidence="2 3">DSM 105453</strain>
    </source>
</reference>
<dbReference type="Pfam" id="PF11300">
    <property type="entry name" value="DUF3102"/>
    <property type="match status" value="1"/>
</dbReference>
<evidence type="ECO:0000256" key="1">
    <source>
        <dbReference type="SAM" id="Coils"/>
    </source>
</evidence>
<organism evidence="2 3">
    <name type="scientific">Siminovitchia thermophila</name>
    <dbReference type="NCBI Taxonomy" id="1245522"/>
    <lineage>
        <taxon>Bacteria</taxon>
        <taxon>Bacillati</taxon>
        <taxon>Bacillota</taxon>
        <taxon>Bacilli</taxon>
        <taxon>Bacillales</taxon>
        <taxon>Bacillaceae</taxon>
        <taxon>Siminovitchia</taxon>
    </lineage>
</organism>
<evidence type="ECO:0008006" key="4">
    <source>
        <dbReference type="Google" id="ProtNLM"/>
    </source>
</evidence>
<proteinExistence type="predicted"/>
<dbReference type="InterPro" id="IPR021451">
    <property type="entry name" value="DUF3102"/>
</dbReference>
<keyword evidence="3" id="KW-1185">Reference proteome</keyword>
<feature type="coiled-coil region" evidence="1">
    <location>
        <begin position="124"/>
        <end position="151"/>
    </location>
</feature>
<dbReference type="RefSeq" id="WP_205177841.1">
    <property type="nucleotide sequence ID" value="NZ_JAFBFH010000001.1"/>
</dbReference>
<gene>
    <name evidence="2" type="ORF">JOC94_000005</name>
</gene>
<evidence type="ECO:0000313" key="3">
    <source>
        <dbReference type="Proteomes" id="UP000823485"/>
    </source>
</evidence>
<dbReference type="Proteomes" id="UP000823485">
    <property type="component" value="Unassembled WGS sequence"/>
</dbReference>
<sequence>MANEIKGGGNHDLSTDKLSQDLNVITAEINAYQRVAGEAIFEIGRRLKHVKENDLAHGEFMEWYESIGLTKDFVSKAIKVAEQLSKFETSRNIGMDALYLIATLPPEKREVEHVTDKGEMKKPEEMTVRELRELKKALKQAEAERRERERL</sequence>
<name>A0ABS2R0D3_9BACI</name>
<comment type="caution">
    <text evidence="2">The sequence shown here is derived from an EMBL/GenBank/DDBJ whole genome shotgun (WGS) entry which is preliminary data.</text>
</comment>
<dbReference type="EMBL" id="JAFBFH010000001">
    <property type="protein sequence ID" value="MBM7713039.1"/>
    <property type="molecule type" value="Genomic_DNA"/>
</dbReference>
<accession>A0ABS2R0D3</accession>